<accession>A0A922M9Z0</accession>
<proteinExistence type="predicted"/>
<evidence type="ECO:0000313" key="1">
    <source>
        <dbReference type="EMBL" id="KAH9632834.1"/>
    </source>
</evidence>
<evidence type="ECO:0000313" key="2">
    <source>
        <dbReference type="Proteomes" id="UP000814243"/>
    </source>
</evidence>
<dbReference type="EMBL" id="JACEFF010000683">
    <property type="protein sequence ID" value="KAH9632834.1"/>
    <property type="molecule type" value="Genomic_DNA"/>
</dbReference>
<dbReference type="AlphaFoldDB" id="A0A922M9Z0"/>
<dbReference type="Proteomes" id="UP000814243">
    <property type="component" value="Unassembled WGS sequence"/>
</dbReference>
<gene>
    <name evidence="1" type="ORF">HF086_005889</name>
</gene>
<name>A0A922M9Z0_SPOEX</name>
<organism evidence="1 2">
    <name type="scientific">Spodoptera exigua</name>
    <name type="common">Beet armyworm</name>
    <name type="synonym">Noctua fulgens</name>
    <dbReference type="NCBI Taxonomy" id="7107"/>
    <lineage>
        <taxon>Eukaryota</taxon>
        <taxon>Metazoa</taxon>
        <taxon>Ecdysozoa</taxon>
        <taxon>Arthropoda</taxon>
        <taxon>Hexapoda</taxon>
        <taxon>Insecta</taxon>
        <taxon>Pterygota</taxon>
        <taxon>Neoptera</taxon>
        <taxon>Endopterygota</taxon>
        <taxon>Lepidoptera</taxon>
        <taxon>Glossata</taxon>
        <taxon>Ditrysia</taxon>
        <taxon>Noctuoidea</taxon>
        <taxon>Noctuidae</taxon>
        <taxon>Amphipyrinae</taxon>
        <taxon>Spodoptera</taxon>
    </lineage>
</organism>
<reference evidence="1" key="1">
    <citation type="journal article" date="2021" name="G3 (Bethesda)">
        <title>Genome and transcriptome analysis of the beet armyworm Spodoptera exigua reveals targets for pest control. .</title>
        <authorList>
            <person name="Simon S."/>
            <person name="Breeschoten T."/>
            <person name="Jansen H.J."/>
            <person name="Dirks R.P."/>
            <person name="Schranz M.E."/>
            <person name="Ros V.I.D."/>
        </authorList>
    </citation>
    <scope>NUCLEOTIDE SEQUENCE</scope>
    <source>
        <strain evidence="1">TB_SE_WUR_2020</strain>
    </source>
</reference>
<sequence>MQSNQTFCGTGFTNGFYSSCNNNAPQQTTYPEIVGEGEVTSVTLPDGTIQFFFIPTVKWWIPNVPPYYPAYSNVRGPNFVNPNYGASPYSINAGTWFIRSISNPVPLAQLQNAFFSSQRNEVPKLRFTSDCHMNTGNNGFQVKFHNDGCSSTTDLHYFCPNLRKETPCKGTANVQMDTVPITNTVCHYEVVCGKPCHCNMAAKPSSTQKTDDVTQTMSLESLGDCKLHTKSNNTISTDDCSCEDFSKKRNKRTKEKKSKRKKAKNTHDNCVCEAVDEVHTVDKSMATYNDQYCCTSSNPIETTTIPSKEQNKCRMKKLTILTPCSKSCKPIQLMNSDTILKRCEVKTADTWRPVTAFSKRAMKYSPSQNFDSEEELNEECNSNCCIYSGDSLSEKE</sequence>
<comment type="caution">
    <text evidence="1">The sequence shown here is derived from an EMBL/GenBank/DDBJ whole genome shotgun (WGS) entry which is preliminary data.</text>
</comment>
<protein>
    <submittedName>
        <fullName evidence="1">Uncharacterized protein</fullName>
    </submittedName>
</protein>